<name>A0A835ABM2_9POAL</name>
<dbReference type="AlphaFoldDB" id="A0A835ABM2"/>
<evidence type="ECO:0000313" key="3">
    <source>
        <dbReference type="Proteomes" id="UP000636709"/>
    </source>
</evidence>
<evidence type="ECO:0008006" key="4">
    <source>
        <dbReference type="Google" id="ProtNLM"/>
    </source>
</evidence>
<proteinExistence type="predicted"/>
<gene>
    <name evidence="2" type="ORF">HU200_059260</name>
</gene>
<organism evidence="2 3">
    <name type="scientific">Digitaria exilis</name>
    <dbReference type="NCBI Taxonomy" id="1010633"/>
    <lineage>
        <taxon>Eukaryota</taxon>
        <taxon>Viridiplantae</taxon>
        <taxon>Streptophyta</taxon>
        <taxon>Embryophyta</taxon>
        <taxon>Tracheophyta</taxon>
        <taxon>Spermatophyta</taxon>
        <taxon>Magnoliopsida</taxon>
        <taxon>Liliopsida</taxon>
        <taxon>Poales</taxon>
        <taxon>Poaceae</taxon>
        <taxon>PACMAD clade</taxon>
        <taxon>Panicoideae</taxon>
        <taxon>Panicodae</taxon>
        <taxon>Paniceae</taxon>
        <taxon>Anthephorinae</taxon>
        <taxon>Digitaria</taxon>
    </lineage>
</organism>
<evidence type="ECO:0000313" key="2">
    <source>
        <dbReference type="EMBL" id="KAF8658774.1"/>
    </source>
</evidence>
<protein>
    <recommendedName>
        <fullName evidence="4">FBD domain-containing protein</fullName>
    </recommendedName>
</protein>
<reference evidence="2" key="1">
    <citation type="submission" date="2020-07" db="EMBL/GenBank/DDBJ databases">
        <title>Genome sequence and genetic diversity analysis of an under-domesticated orphan crop, white fonio (Digitaria exilis).</title>
        <authorList>
            <person name="Bennetzen J.L."/>
            <person name="Chen S."/>
            <person name="Ma X."/>
            <person name="Wang X."/>
            <person name="Yssel A.E.J."/>
            <person name="Chaluvadi S.R."/>
            <person name="Johnson M."/>
            <person name="Gangashetty P."/>
            <person name="Hamidou F."/>
            <person name="Sanogo M.D."/>
            <person name="Zwaenepoel A."/>
            <person name="Wallace J."/>
            <person name="Van De Peer Y."/>
            <person name="Van Deynze A."/>
        </authorList>
    </citation>
    <scope>NUCLEOTIDE SEQUENCE</scope>
    <source>
        <tissue evidence="2">Leaves</tissue>
    </source>
</reference>
<accession>A0A835ABM2</accession>
<sequence length="174" mass="19399">MSEGLCRLPFACGCPLLQATTQRLPSAAGDDPAEEKQGPCGGWEGEAGPLQLRRIPWPLTDNLERLFVQLPDITHWSLEDQGERDGPPEHGLRNLRMVKVMKFNWRRFEVQLVSSLLSMASSLDKLLLVSPNVSQPHVRGVQEADLSPLEEALASGRITILTKSNDRLTRPFHL</sequence>
<keyword evidence="3" id="KW-1185">Reference proteome</keyword>
<dbReference type="Proteomes" id="UP000636709">
    <property type="component" value="Unassembled WGS sequence"/>
</dbReference>
<feature type="region of interest" description="Disordered" evidence="1">
    <location>
        <begin position="25"/>
        <end position="45"/>
    </location>
</feature>
<evidence type="ECO:0000256" key="1">
    <source>
        <dbReference type="SAM" id="MobiDB-lite"/>
    </source>
</evidence>
<comment type="caution">
    <text evidence="2">The sequence shown here is derived from an EMBL/GenBank/DDBJ whole genome shotgun (WGS) entry which is preliminary data.</text>
</comment>
<dbReference type="EMBL" id="JACEFO010002479">
    <property type="protein sequence ID" value="KAF8658774.1"/>
    <property type="molecule type" value="Genomic_DNA"/>
</dbReference>